<dbReference type="Proteomes" id="UP000324832">
    <property type="component" value="Unassembled WGS sequence"/>
</dbReference>
<reference evidence="1 2" key="1">
    <citation type="submission" date="2017-07" db="EMBL/GenBank/DDBJ databases">
        <authorList>
            <person name="Talla V."/>
            <person name="Backstrom N."/>
        </authorList>
    </citation>
    <scope>NUCLEOTIDE SEQUENCE [LARGE SCALE GENOMIC DNA]</scope>
</reference>
<accession>A0A5E4PP78</accession>
<gene>
    <name evidence="1" type="ORF">LSINAPIS_LOCUS506</name>
</gene>
<protein>
    <submittedName>
        <fullName evidence="1">Uncharacterized protein</fullName>
    </submittedName>
</protein>
<dbReference type="PANTHER" id="PTHR13060:SF0">
    <property type="entry name" value="PROTEIN ECDYSONELESS HOMOLOG"/>
    <property type="match status" value="1"/>
</dbReference>
<sequence length="345" mass="39806">MRKSSCNSLKFDDTVHCTFFSSNALNENEWKELSHSINNTIASLSTDYIWNRDEFKVYLPVFSSCTNEDEWFIIYLVLQISKMHEDLLIHVEDNDGYFLLIEAANHLPSWLNPESAENRVFIYQNNVHIIPPDVSDLEKQLSISDAIQLIFRNPETTKADILIQDSIRNRSFKLFKSIDTNDKKNQLGLKLTCGFKIIENQSTKDIFSSSEYLKFLSSLTKNGYFKDNIEGSKDYMQLLEKAKSYFSNIECPINTQVCHEISDLKLLDVFVDTKNKVISNSNLNMSEDDDDWLDVSPEQINNILNTRYGESDNMDESKLKPSNQITSTLADFLKTTSDFEGIERP</sequence>
<organism evidence="1 2">
    <name type="scientific">Leptidea sinapis</name>
    <dbReference type="NCBI Taxonomy" id="189913"/>
    <lineage>
        <taxon>Eukaryota</taxon>
        <taxon>Metazoa</taxon>
        <taxon>Ecdysozoa</taxon>
        <taxon>Arthropoda</taxon>
        <taxon>Hexapoda</taxon>
        <taxon>Insecta</taxon>
        <taxon>Pterygota</taxon>
        <taxon>Neoptera</taxon>
        <taxon>Endopterygota</taxon>
        <taxon>Lepidoptera</taxon>
        <taxon>Glossata</taxon>
        <taxon>Ditrysia</taxon>
        <taxon>Papilionoidea</taxon>
        <taxon>Pieridae</taxon>
        <taxon>Dismorphiinae</taxon>
        <taxon>Leptidea</taxon>
    </lineage>
</organism>
<dbReference type="Pfam" id="PF07093">
    <property type="entry name" value="SGT1"/>
    <property type="match status" value="1"/>
</dbReference>
<dbReference type="InterPro" id="IPR010770">
    <property type="entry name" value="Ecd"/>
</dbReference>
<dbReference type="AlphaFoldDB" id="A0A5E4PP78"/>
<dbReference type="EMBL" id="FZQP02000016">
    <property type="protein sequence ID" value="VVC86736.1"/>
    <property type="molecule type" value="Genomic_DNA"/>
</dbReference>
<proteinExistence type="predicted"/>
<evidence type="ECO:0000313" key="2">
    <source>
        <dbReference type="Proteomes" id="UP000324832"/>
    </source>
</evidence>
<name>A0A5E4PP78_9NEOP</name>
<keyword evidence="2" id="KW-1185">Reference proteome</keyword>
<feature type="non-terminal residue" evidence="1">
    <location>
        <position position="345"/>
    </location>
</feature>
<dbReference type="PANTHER" id="PTHR13060">
    <property type="entry name" value="SGT1 PROTEIN HSGT1 SUPPRESSOR OF GCR2"/>
    <property type="match status" value="1"/>
</dbReference>
<evidence type="ECO:0000313" key="1">
    <source>
        <dbReference type="EMBL" id="VVC86736.1"/>
    </source>
</evidence>
<dbReference type="GO" id="GO:0005634">
    <property type="term" value="C:nucleus"/>
    <property type="evidence" value="ECO:0007669"/>
    <property type="project" value="TreeGrafter"/>
</dbReference>